<evidence type="ECO:0000313" key="2">
    <source>
        <dbReference type="EMBL" id="AJI12347.1"/>
    </source>
</evidence>
<evidence type="ECO:0000313" key="3">
    <source>
        <dbReference type="Proteomes" id="UP000031861"/>
    </source>
</evidence>
<keyword evidence="1" id="KW-0472">Membrane</keyword>
<accession>A0AAN0SYG5</accession>
<name>A0AAN0SYG5_BACCE</name>
<feature type="transmembrane region" description="Helical" evidence="1">
    <location>
        <begin position="18"/>
        <end position="35"/>
    </location>
</feature>
<keyword evidence="1" id="KW-0812">Transmembrane</keyword>
<feature type="transmembrane region" description="Helical" evidence="1">
    <location>
        <begin position="41"/>
        <end position="63"/>
    </location>
</feature>
<dbReference type="EMBL" id="CP009641">
    <property type="protein sequence ID" value="AJI12347.1"/>
    <property type="molecule type" value="Genomic_DNA"/>
</dbReference>
<dbReference type="AlphaFoldDB" id="A0AAN0SYG5"/>
<evidence type="ECO:0000256" key="1">
    <source>
        <dbReference type="SAM" id="Phobius"/>
    </source>
</evidence>
<keyword evidence="1" id="KW-1133">Transmembrane helix</keyword>
<organism evidence="2 3">
    <name type="scientific">Bacillus cereus 03BB108</name>
    <dbReference type="NCBI Taxonomy" id="451709"/>
    <lineage>
        <taxon>Bacteria</taxon>
        <taxon>Bacillati</taxon>
        <taxon>Bacillota</taxon>
        <taxon>Bacilli</taxon>
        <taxon>Bacillales</taxon>
        <taxon>Bacillaceae</taxon>
        <taxon>Bacillus</taxon>
        <taxon>Bacillus cereus group</taxon>
    </lineage>
</organism>
<gene>
    <name evidence="2" type="ORF">AK40_3646</name>
</gene>
<reference evidence="2 3" key="1">
    <citation type="journal article" date="2015" name="Genome Announc.">
        <title>Complete genome sequences for 35 biothreat assay-relevant bacillus species.</title>
        <authorList>
            <person name="Johnson S.L."/>
            <person name="Daligault H.E."/>
            <person name="Davenport K.W."/>
            <person name="Jaissle J."/>
            <person name="Frey K.G."/>
            <person name="Ladner J.T."/>
            <person name="Broomall S.M."/>
            <person name="Bishop-Lilly K.A."/>
            <person name="Bruce D.C."/>
            <person name="Gibbons H.S."/>
            <person name="Coyne S.R."/>
            <person name="Lo C.C."/>
            <person name="Meincke L."/>
            <person name="Munk A.C."/>
            <person name="Koroleva G.I."/>
            <person name="Rosenzweig C.N."/>
            <person name="Palacios G.F."/>
            <person name="Redden C.L."/>
            <person name="Minogue T.D."/>
            <person name="Chain P.S."/>
        </authorList>
    </citation>
    <scope>NUCLEOTIDE SEQUENCE [LARGE SCALE GENOMIC DNA]</scope>
    <source>
        <strain evidence="2 3">03BB108</strain>
    </source>
</reference>
<protein>
    <submittedName>
        <fullName evidence="2">Membrane protein</fullName>
    </submittedName>
</protein>
<proteinExistence type="predicted"/>
<sequence length="69" mass="8073">MPQNIVLQLKKKLGKPDFWLTHVIIYFALLFTSKLNDSKLMMIIVAITYPIFIALFTIIDVYVKQKNKT</sequence>
<dbReference type="Proteomes" id="UP000031861">
    <property type="component" value="Chromosome"/>
</dbReference>